<organism evidence="1 2">
    <name type="scientific">Kaistia terrae</name>
    <dbReference type="NCBI Taxonomy" id="537017"/>
    <lineage>
        <taxon>Bacteria</taxon>
        <taxon>Pseudomonadati</taxon>
        <taxon>Pseudomonadota</taxon>
        <taxon>Alphaproteobacteria</taxon>
        <taxon>Hyphomicrobiales</taxon>
        <taxon>Kaistiaceae</taxon>
        <taxon>Kaistia</taxon>
    </lineage>
</organism>
<dbReference type="Proteomes" id="UP001596150">
    <property type="component" value="Unassembled WGS sequence"/>
</dbReference>
<name>A0ABW0Q4D5_9HYPH</name>
<sequence length="107" mass="11095">MAEISAIVVSPFKGVRDGEIYPRDIEVGDTVVGDLAVSALRDGMAELRDGDADHGADTAIVNLGRLKLDELKALAAERGIELGKAQTKAEIIAVLDPATLPTGPSAT</sequence>
<dbReference type="EMBL" id="JBHSML010000032">
    <property type="protein sequence ID" value="MFC5519154.1"/>
    <property type="molecule type" value="Genomic_DNA"/>
</dbReference>
<proteinExistence type="predicted"/>
<gene>
    <name evidence="1" type="ORF">ACFPP9_25540</name>
</gene>
<comment type="caution">
    <text evidence="1">The sequence shown here is derived from an EMBL/GenBank/DDBJ whole genome shotgun (WGS) entry which is preliminary data.</text>
</comment>
<reference evidence="2" key="1">
    <citation type="journal article" date="2019" name="Int. J. Syst. Evol. Microbiol.">
        <title>The Global Catalogue of Microorganisms (GCM) 10K type strain sequencing project: providing services to taxonomists for standard genome sequencing and annotation.</title>
        <authorList>
            <consortium name="The Broad Institute Genomics Platform"/>
            <consortium name="The Broad Institute Genome Sequencing Center for Infectious Disease"/>
            <person name="Wu L."/>
            <person name="Ma J."/>
        </authorList>
    </citation>
    <scope>NUCLEOTIDE SEQUENCE [LARGE SCALE GENOMIC DNA]</scope>
    <source>
        <strain evidence="2">KACC 12633</strain>
    </source>
</reference>
<keyword evidence="2" id="KW-1185">Reference proteome</keyword>
<dbReference type="RefSeq" id="WP_266346131.1">
    <property type="nucleotide sequence ID" value="NZ_JAPKNH010000013.1"/>
</dbReference>
<evidence type="ECO:0008006" key="3">
    <source>
        <dbReference type="Google" id="ProtNLM"/>
    </source>
</evidence>
<accession>A0ABW0Q4D5</accession>
<evidence type="ECO:0000313" key="1">
    <source>
        <dbReference type="EMBL" id="MFC5519154.1"/>
    </source>
</evidence>
<protein>
    <recommendedName>
        <fullName evidence="3">Rho termination factor N-terminal domain-containing protein</fullName>
    </recommendedName>
</protein>
<evidence type="ECO:0000313" key="2">
    <source>
        <dbReference type="Proteomes" id="UP001596150"/>
    </source>
</evidence>